<feature type="chain" id="PRO_5038715200" evidence="8">
    <location>
        <begin position="27"/>
        <end position="300"/>
    </location>
</feature>
<accession>A0A9D6V008</accession>
<feature type="region of interest" description="Disordered" evidence="7">
    <location>
        <begin position="31"/>
        <end position="66"/>
    </location>
</feature>
<evidence type="ECO:0000256" key="4">
    <source>
        <dbReference type="ARBA" id="ARBA00022960"/>
    </source>
</evidence>
<evidence type="ECO:0000313" key="10">
    <source>
        <dbReference type="Proteomes" id="UP000807825"/>
    </source>
</evidence>
<dbReference type="AlphaFoldDB" id="A0A9D6V008"/>
<dbReference type="EMBL" id="JACRDE010000217">
    <property type="protein sequence ID" value="MBI5249413.1"/>
    <property type="molecule type" value="Genomic_DNA"/>
</dbReference>
<dbReference type="GO" id="GO:0004180">
    <property type="term" value="F:carboxypeptidase activity"/>
    <property type="evidence" value="ECO:0007669"/>
    <property type="project" value="UniProtKB-ARBA"/>
</dbReference>
<dbReference type="InterPro" id="IPR005490">
    <property type="entry name" value="LD_TPept_cat_dom"/>
</dbReference>
<evidence type="ECO:0000256" key="1">
    <source>
        <dbReference type="ARBA" id="ARBA00004752"/>
    </source>
</evidence>
<evidence type="ECO:0000256" key="3">
    <source>
        <dbReference type="ARBA" id="ARBA00022679"/>
    </source>
</evidence>
<sequence length="300" mass="33081">MMHRTAVLLFTALLLAVILKSAGAMPAEDLGTSAQNLPSNETVSTDTPVDAIAPPPPAPSAQEPTAHPPDVVIAPNDPCLPGLYTNWQEFGQDDTNVPKPEFKWIRIQIDRLNFELVLEGIRKDDSAEEIYRTHVALGDVNSPTPEGRFIINHIYCYPDVVFFDTQAERVPGLYNGFFAPLLICDEQGRCQRFRELGLHGFEALSIPNGRRISPATVGAVSSGCIRVPDPCKLKKAIIRTAGLGGLKQNDRGCYHWLKKPVEVVISDKYPDEDEPNLVSIIERGVTQMQEGLKGLLDVFR</sequence>
<evidence type="ECO:0000256" key="8">
    <source>
        <dbReference type="SAM" id="SignalP"/>
    </source>
</evidence>
<keyword evidence="4" id="KW-0133">Cell shape</keyword>
<proteinExistence type="inferred from homology"/>
<dbReference type="GO" id="GO:0009252">
    <property type="term" value="P:peptidoglycan biosynthetic process"/>
    <property type="evidence" value="ECO:0007669"/>
    <property type="project" value="UniProtKB-KW"/>
</dbReference>
<feature type="signal peptide" evidence="8">
    <location>
        <begin position="1"/>
        <end position="26"/>
    </location>
</feature>
<keyword evidence="3" id="KW-0808">Transferase</keyword>
<dbReference type="Proteomes" id="UP000807825">
    <property type="component" value="Unassembled WGS sequence"/>
</dbReference>
<dbReference type="InterPro" id="IPR038063">
    <property type="entry name" value="Transpep_catalytic_dom"/>
</dbReference>
<keyword evidence="5" id="KW-0573">Peptidoglycan synthesis</keyword>
<evidence type="ECO:0000313" key="9">
    <source>
        <dbReference type="EMBL" id="MBI5249413.1"/>
    </source>
</evidence>
<dbReference type="CDD" id="cd16913">
    <property type="entry name" value="YkuD_like"/>
    <property type="match status" value="1"/>
</dbReference>
<comment type="pathway">
    <text evidence="1">Cell wall biogenesis; peptidoglycan biosynthesis.</text>
</comment>
<feature type="compositionally biased region" description="Polar residues" evidence="7">
    <location>
        <begin position="32"/>
        <end position="47"/>
    </location>
</feature>
<evidence type="ECO:0000256" key="5">
    <source>
        <dbReference type="ARBA" id="ARBA00022984"/>
    </source>
</evidence>
<dbReference type="SUPFAM" id="SSF141523">
    <property type="entry name" value="L,D-transpeptidase catalytic domain-like"/>
    <property type="match status" value="1"/>
</dbReference>
<comment type="similarity">
    <text evidence="2">Belongs to the YkuD family.</text>
</comment>
<protein>
    <submittedName>
        <fullName evidence="9">L,D-transpeptidase</fullName>
    </submittedName>
</protein>
<name>A0A9D6V008_9BACT</name>
<comment type="caution">
    <text evidence="9">The sequence shown here is derived from an EMBL/GenBank/DDBJ whole genome shotgun (WGS) entry which is preliminary data.</text>
</comment>
<keyword evidence="6" id="KW-0961">Cell wall biogenesis/degradation</keyword>
<dbReference type="GO" id="GO:0016740">
    <property type="term" value="F:transferase activity"/>
    <property type="evidence" value="ECO:0007669"/>
    <property type="project" value="UniProtKB-KW"/>
</dbReference>
<evidence type="ECO:0000256" key="7">
    <source>
        <dbReference type="SAM" id="MobiDB-lite"/>
    </source>
</evidence>
<reference evidence="9" key="1">
    <citation type="submission" date="2020-07" db="EMBL/GenBank/DDBJ databases">
        <title>Huge and variable diversity of episymbiotic CPR bacteria and DPANN archaea in groundwater ecosystems.</title>
        <authorList>
            <person name="He C.Y."/>
            <person name="Keren R."/>
            <person name="Whittaker M."/>
            <person name="Farag I.F."/>
            <person name="Doudna J."/>
            <person name="Cate J.H.D."/>
            <person name="Banfield J.F."/>
        </authorList>
    </citation>
    <scope>NUCLEOTIDE SEQUENCE</scope>
    <source>
        <strain evidence="9">NC_groundwater_1664_Pr3_B-0.1um_52_9</strain>
    </source>
</reference>
<gene>
    <name evidence="9" type="ORF">HY912_07955</name>
</gene>
<evidence type="ECO:0000256" key="2">
    <source>
        <dbReference type="ARBA" id="ARBA00005992"/>
    </source>
</evidence>
<organism evidence="9 10">
    <name type="scientific">Desulfomonile tiedjei</name>
    <dbReference type="NCBI Taxonomy" id="2358"/>
    <lineage>
        <taxon>Bacteria</taxon>
        <taxon>Pseudomonadati</taxon>
        <taxon>Thermodesulfobacteriota</taxon>
        <taxon>Desulfomonilia</taxon>
        <taxon>Desulfomonilales</taxon>
        <taxon>Desulfomonilaceae</taxon>
        <taxon>Desulfomonile</taxon>
    </lineage>
</organism>
<keyword evidence="8" id="KW-0732">Signal</keyword>
<dbReference type="GO" id="GO:0008360">
    <property type="term" value="P:regulation of cell shape"/>
    <property type="evidence" value="ECO:0007669"/>
    <property type="project" value="UniProtKB-KW"/>
</dbReference>
<evidence type="ECO:0000256" key="6">
    <source>
        <dbReference type="ARBA" id="ARBA00023316"/>
    </source>
</evidence>
<dbReference type="GO" id="GO:0071555">
    <property type="term" value="P:cell wall organization"/>
    <property type="evidence" value="ECO:0007669"/>
    <property type="project" value="UniProtKB-KW"/>
</dbReference>